<evidence type="ECO:0000256" key="3">
    <source>
        <dbReference type="ARBA" id="ARBA00022833"/>
    </source>
</evidence>
<organism evidence="5 6">
    <name type="scientific">Solibaculum intestinale</name>
    <dbReference type="NCBI Taxonomy" id="3133165"/>
    <lineage>
        <taxon>Bacteria</taxon>
        <taxon>Bacillati</taxon>
        <taxon>Bacillota</taxon>
        <taxon>Clostridia</taxon>
        <taxon>Eubacteriales</taxon>
        <taxon>Oscillospiraceae</taxon>
        <taxon>Solibaculum</taxon>
    </lineage>
</organism>
<dbReference type="Gene3D" id="3.90.580.10">
    <property type="entry name" value="Zinc finger, CHC2-type domain"/>
    <property type="match status" value="1"/>
</dbReference>
<keyword evidence="1" id="KW-0479">Metal-binding</keyword>
<evidence type="ECO:0000313" key="6">
    <source>
        <dbReference type="Proteomes" id="UP001489509"/>
    </source>
</evidence>
<protein>
    <submittedName>
        <fullName evidence="5">CHC2 zinc finger domain-containing protein</fullName>
    </submittedName>
</protein>
<reference evidence="5 6" key="1">
    <citation type="submission" date="2024-03" db="EMBL/GenBank/DDBJ databases">
        <title>Human intestinal bacterial collection.</title>
        <authorList>
            <person name="Pauvert C."/>
            <person name="Hitch T.C.A."/>
            <person name="Clavel T."/>
        </authorList>
    </citation>
    <scope>NUCLEOTIDE SEQUENCE [LARGE SCALE GENOMIC DNA]</scope>
    <source>
        <strain evidence="5 6">CLA-JM-H44</strain>
    </source>
</reference>
<proteinExistence type="predicted"/>
<evidence type="ECO:0000313" key="5">
    <source>
        <dbReference type="EMBL" id="MEQ2440811.1"/>
    </source>
</evidence>
<dbReference type="InterPro" id="IPR050219">
    <property type="entry name" value="DnaG_primase"/>
</dbReference>
<dbReference type="SMART" id="SM00400">
    <property type="entry name" value="ZnF_CHCC"/>
    <property type="match status" value="1"/>
</dbReference>
<keyword evidence="2" id="KW-0863">Zinc-finger</keyword>
<dbReference type="InterPro" id="IPR002694">
    <property type="entry name" value="Znf_CHC2"/>
</dbReference>
<dbReference type="Pfam" id="PF01807">
    <property type="entry name" value="Zn_ribbon_DnaG"/>
    <property type="match status" value="1"/>
</dbReference>
<dbReference type="SUPFAM" id="SSF57783">
    <property type="entry name" value="Zinc beta-ribbon"/>
    <property type="match status" value="1"/>
</dbReference>
<dbReference type="PANTHER" id="PTHR30313">
    <property type="entry name" value="DNA PRIMASE"/>
    <property type="match status" value="1"/>
</dbReference>
<dbReference type="InterPro" id="IPR036977">
    <property type="entry name" value="DNA_primase_Znf_CHC2"/>
</dbReference>
<keyword evidence="6" id="KW-1185">Reference proteome</keyword>
<accession>A0ABV1E0G8</accession>
<dbReference type="EMBL" id="JBBMFD010000012">
    <property type="protein sequence ID" value="MEQ2440811.1"/>
    <property type="molecule type" value="Genomic_DNA"/>
</dbReference>
<name>A0ABV1E0G8_9FIRM</name>
<evidence type="ECO:0000256" key="2">
    <source>
        <dbReference type="ARBA" id="ARBA00022771"/>
    </source>
</evidence>
<dbReference type="PANTHER" id="PTHR30313:SF2">
    <property type="entry name" value="DNA PRIMASE"/>
    <property type="match status" value="1"/>
</dbReference>
<dbReference type="Proteomes" id="UP001489509">
    <property type="component" value="Unassembled WGS sequence"/>
</dbReference>
<sequence length="196" mass="22610">MNQAAEEIKTRVTMQMALDRYGLTPDRKGYLCCPFHQEDTPSLKVYPGNKGWHCFGCGRGGSVIDFVMALFNLNFSQALVRLDEDFALGVCGCTATKRERQKARQALAEIAARKAGETYLKQVYETVYRVMLTRYRRLTETFRSCRPDAPDTPLTSAFVEALDWREYTEYWLNENNTFERWKKGECGLGGYQRIRP</sequence>
<comment type="caution">
    <text evidence="5">The sequence shown here is derived from an EMBL/GenBank/DDBJ whole genome shotgun (WGS) entry which is preliminary data.</text>
</comment>
<evidence type="ECO:0000256" key="1">
    <source>
        <dbReference type="ARBA" id="ARBA00022723"/>
    </source>
</evidence>
<dbReference type="RefSeq" id="WP_349219528.1">
    <property type="nucleotide sequence ID" value="NZ_JBBMFD010000012.1"/>
</dbReference>
<evidence type="ECO:0000259" key="4">
    <source>
        <dbReference type="SMART" id="SM00400"/>
    </source>
</evidence>
<gene>
    <name evidence="5" type="ORF">WMO26_08250</name>
</gene>
<feature type="domain" description="Zinc finger CHC2-type" evidence="4">
    <location>
        <begin position="30"/>
        <end position="83"/>
    </location>
</feature>
<keyword evidence="3" id="KW-0862">Zinc</keyword>